<dbReference type="EMBL" id="MLYV02001349">
    <property type="protein sequence ID" value="PSR70563.1"/>
    <property type="molecule type" value="Genomic_DNA"/>
</dbReference>
<name>A0A2R6NDX6_9APHY</name>
<feature type="region of interest" description="Disordered" evidence="1">
    <location>
        <begin position="1"/>
        <end position="37"/>
    </location>
</feature>
<comment type="caution">
    <text evidence="2">The sequence shown here is derived from an EMBL/GenBank/DDBJ whole genome shotgun (WGS) entry which is preliminary data.</text>
</comment>
<dbReference type="AlphaFoldDB" id="A0A2R6NDX6"/>
<accession>A0A2R6NDX6</accession>
<organism evidence="2 3">
    <name type="scientific">Hermanssonia centrifuga</name>
    <dbReference type="NCBI Taxonomy" id="98765"/>
    <lineage>
        <taxon>Eukaryota</taxon>
        <taxon>Fungi</taxon>
        <taxon>Dikarya</taxon>
        <taxon>Basidiomycota</taxon>
        <taxon>Agaricomycotina</taxon>
        <taxon>Agaricomycetes</taxon>
        <taxon>Polyporales</taxon>
        <taxon>Meruliaceae</taxon>
        <taxon>Hermanssonia</taxon>
    </lineage>
</organism>
<keyword evidence="3" id="KW-1185">Reference proteome</keyword>
<sequence length="103" mass="11364">MPLLTFDTERPGAFGLGPPPSYAAAHDDEEEKDAPPRKWYHYLPTLARDPGRVKASKPGGDSGEGEGEELDLTQALLSMEEDVSSTGQWCRKCWAPKPERAHQ</sequence>
<reference evidence="2 3" key="1">
    <citation type="submission" date="2018-02" db="EMBL/GenBank/DDBJ databases">
        <title>Genome sequence of the basidiomycete white-rot fungus Phlebia centrifuga.</title>
        <authorList>
            <person name="Granchi Z."/>
            <person name="Peng M."/>
            <person name="de Vries R.P."/>
            <person name="Hilden K."/>
            <person name="Makela M.R."/>
            <person name="Grigoriev I."/>
            <person name="Riley R."/>
        </authorList>
    </citation>
    <scope>NUCLEOTIDE SEQUENCE [LARGE SCALE GENOMIC DNA]</scope>
    <source>
        <strain evidence="2 3">FBCC195</strain>
    </source>
</reference>
<dbReference type="Proteomes" id="UP000186601">
    <property type="component" value="Unassembled WGS sequence"/>
</dbReference>
<feature type="region of interest" description="Disordered" evidence="1">
    <location>
        <begin position="49"/>
        <end position="69"/>
    </location>
</feature>
<evidence type="ECO:0000313" key="2">
    <source>
        <dbReference type="EMBL" id="PSR70563.1"/>
    </source>
</evidence>
<gene>
    <name evidence="2" type="ORF">PHLCEN_2v13602</name>
</gene>
<proteinExistence type="predicted"/>
<evidence type="ECO:0000313" key="3">
    <source>
        <dbReference type="Proteomes" id="UP000186601"/>
    </source>
</evidence>
<evidence type="ECO:0000256" key="1">
    <source>
        <dbReference type="SAM" id="MobiDB-lite"/>
    </source>
</evidence>
<protein>
    <submittedName>
        <fullName evidence="2">Uncharacterized protein</fullName>
    </submittedName>
</protein>
<dbReference type="OrthoDB" id="9909019at2759"/>
<dbReference type="STRING" id="98765.A0A2R6NDX6"/>